<keyword evidence="3" id="KW-1185">Reference proteome</keyword>
<dbReference type="PANTHER" id="PTHR48079">
    <property type="entry name" value="PROTEIN YEEZ"/>
    <property type="match status" value="1"/>
</dbReference>
<name>A0ABR4DV95_9PEZI</name>
<reference evidence="2 3" key="1">
    <citation type="submission" date="2024-03" db="EMBL/GenBank/DDBJ databases">
        <title>A high-quality draft genome sequence of Diaporthe vaccinii, a causative agent of upright dieback and viscid rot disease in cranberry plants.</title>
        <authorList>
            <person name="Sarrasin M."/>
            <person name="Lang B.F."/>
            <person name="Burger G."/>
        </authorList>
    </citation>
    <scope>NUCLEOTIDE SEQUENCE [LARGE SCALE GENOMIC DNA]</scope>
    <source>
        <strain evidence="2 3">IS7</strain>
    </source>
</reference>
<organism evidence="2 3">
    <name type="scientific">Diaporthe vaccinii</name>
    <dbReference type="NCBI Taxonomy" id="105482"/>
    <lineage>
        <taxon>Eukaryota</taxon>
        <taxon>Fungi</taxon>
        <taxon>Dikarya</taxon>
        <taxon>Ascomycota</taxon>
        <taxon>Pezizomycotina</taxon>
        <taxon>Sordariomycetes</taxon>
        <taxon>Sordariomycetidae</taxon>
        <taxon>Diaporthales</taxon>
        <taxon>Diaporthaceae</taxon>
        <taxon>Diaporthe</taxon>
        <taxon>Diaporthe eres species complex</taxon>
    </lineage>
</organism>
<evidence type="ECO:0000313" key="3">
    <source>
        <dbReference type="Proteomes" id="UP001600888"/>
    </source>
</evidence>
<gene>
    <name evidence="2" type="ORF">FJTKL_03577</name>
</gene>
<dbReference type="InterPro" id="IPR051783">
    <property type="entry name" value="NAD(P)-dependent_oxidoreduct"/>
</dbReference>
<dbReference type="Proteomes" id="UP001600888">
    <property type="component" value="Unassembled WGS sequence"/>
</dbReference>
<feature type="domain" description="NAD-dependent epimerase/dehydratase" evidence="1">
    <location>
        <begin position="60"/>
        <end position="141"/>
    </location>
</feature>
<evidence type="ECO:0000259" key="1">
    <source>
        <dbReference type="Pfam" id="PF01370"/>
    </source>
</evidence>
<accession>A0ABR4DV95</accession>
<dbReference type="Pfam" id="PF01370">
    <property type="entry name" value="Epimerase"/>
    <property type="match status" value="1"/>
</dbReference>
<dbReference type="InterPro" id="IPR036291">
    <property type="entry name" value="NAD(P)-bd_dom_sf"/>
</dbReference>
<proteinExistence type="predicted"/>
<sequence length="219" mass="23334">MSRGCQIDRAAIEAMSQVMAGTMKPLVIASGTLIARDPVKADEDMPYTRDGLPLSERAVSSDLLLKLSEERAVRGMVIRVPPIHGVGDTGMLAGVIKAVRASGKAIYVDEGQARWPSAHRDDVAALTRLVLESGKAGSTYNAVSESGVAWVDIMAAIGEGLGMVPSSGTYSEVKQALGFFADIMSPDNPESAARTAEELGWKPTGLRLLEDLKQNYFLI</sequence>
<evidence type="ECO:0000313" key="2">
    <source>
        <dbReference type="EMBL" id="KAL2274227.1"/>
    </source>
</evidence>
<comment type="caution">
    <text evidence="2">The sequence shown here is derived from an EMBL/GenBank/DDBJ whole genome shotgun (WGS) entry which is preliminary data.</text>
</comment>
<dbReference type="Gene3D" id="3.40.50.720">
    <property type="entry name" value="NAD(P)-binding Rossmann-like Domain"/>
    <property type="match status" value="1"/>
</dbReference>
<dbReference type="SUPFAM" id="SSF51735">
    <property type="entry name" value="NAD(P)-binding Rossmann-fold domains"/>
    <property type="match status" value="1"/>
</dbReference>
<dbReference type="EMBL" id="JBAWTH010000163">
    <property type="protein sequence ID" value="KAL2274227.1"/>
    <property type="molecule type" value="Genomic_DNA"/>
</dbReference>
<dbReference type="PANTHER" id="PTHR48079:SF6">
    <property type="entry name" value="NAD(P)-BINDING DOMAIN-CONTAINING PROTEIN-RELATED"/>
    <property type="match status" value="1"/>
</dbReference>
<dbReference type="InterPro" id="IPR001509">
    <property type="entry name" value="Epimerase_deHydtase"/>
</dbReference>
<protein>
    <recommendedName>
        <fullName evidence="1">NAD-dependent epimerase/dehydratase domain-containing protein</fullName>
    </recommendedName>
</protein>